<keyword evidence="1" id="KW-0805">Transcription regulation</keyword>
<dbReference type="Pfam" id="PF02311">
    <property type="entry name" value="AraC_binding"/>
    <property type="match status" value="1"/>
</dbReference>
<evidence type="ECO:0000313" key="5">
    <source>
        <dbReference type="EMBL" id="MDQ0110715.1"/>
    </source>
</evidence>
<comment type="caution">
    <text evidence="5">The sequence shown here is derived from an EMBL/GenBank/DDBJ whole genome shotgun (WGS) entry which is preliminary data.</text>
</comment>
<accession>A0ABT9TTN3</accession>
<keyword evidence="3" id="KW-0804">Transcription</keyword>
<dbReference type="InterPro" id="IPR018062">
    <property type="entry name" value="HTH_AraC-typ_CS"/>
</dbReference>
<dbReference type="RefSeq" id="WP_307200032.1">
    <property type="nucleotide sequence ID" value="NZ_JAUSSU010000001.1"/>
</dbReference>
<evidence type="ECO:0000259" key="4">
    <source>
        <dbReference type="PROSITE" id="PS01124"/>
    </source>
</evidence>
<dbReference type="InterPro" id="IPR020449">
    <property type="entry name" value="Tscrpt_reg_AraC-type_HTH"/>
</dbReference>
<dbReference type="Gene3D" id="1.10.10.60">
    <property type="entry name" value="Homeodomain-like"/>
    <property type="match status" value="2"/>
</dbReference>
<organism evidence="5 6">
    <name type="scientific">Paenibacillus harenae</name>
    <dbReference type="NCBI Taxonomy" id="306543"/>
    <lineage>
        <taxon>Bacteria</taxon>
        <taxon>Bacillati</taxon>
        <taxon>Bacillota</taxon>
        <taxon>Bacilli</taxon>
        <taxon>Bacillales</taxon>
        <taxon>Paenibacillaceae</taxon>
        <taxon>Paenibacillus</taxon>
    </lineage>
</organism>
<dbReference type="InterPro" id="IPR018060">
    <property type="entry name" value="HTH_AraC"/>
</dbReference>
<dbReference type="PROSITE" id="PS01124">
    <property type="entry name" value="HTH_ARAC_FAMILY_2"/>
    <property type="match status" value="1"/>
</dbReference>
<dbReference type="PANTHER" id="PTHR43280:SF2">
    <property type="entry name" value="HTH-TYPE TRANSCRIPTIONAL REGULATOR EXSA"/>
    <property type="match status" value="1"/>
</dbReference>
<dbReference type="InterPro" id="IPR003313">
    <property type="entry name" value="AraC-bd"/>
</dbReference>
<dbReference type="PRINTS" id="PR00032">
    <property type="entry name" value="HTHARAC"/>
</dbReference>
<name>A0ABT9TTN3_PAEHA</name>
<evidence type="ECO:0000313" key="6">
    <source>
        <dbReference type="Proteomes" id="UP001229346"/>
    </source>
</evidence>
<keyword evidence="2" id="KW-0238">DNA-binding</keyword>
<protein>
    <submittedName>
        <fullName evidence="5">AraC family transcriptional regulator of arabinose operon</fullName>
    </submittedName>
</protein>
<dbReference type="Proteomes" id="UP001229346">
    <property type="component" value="Unassembled WGS sequence"/>
</dbReference>
<proteinExistence type="predicted"/>
<dbReference type="Pfam" id="PF12833">
    <property type="entry name" value="HTH_18"/>
    <property type="match status" value="1"/>
</dbReference>
<dbReference type="PROSITE" id="PS00041">
    <property type="entry name" value="HTH_ARAC_FAMILY_1"/>
    <property type="match status" value="1"/>
</dbReference>
<reference evidence="5 6" key="1">
    <citation type="submission" date="2023-07" db="EMBL/GenBank/DDBJ databases">
        <title>Sorghum-associated microbial communities from plants grown in Nebraska, USA.</title>
        <authorList>
            <person name="Schachtman D."/>
        </authorList>
    </citation>
    <scope>NUCLEOTIDE SEQUENCE [LARGE SCALE GENOMIC DNA]</scope>
    <source>
        <strain evidence="5 6">CC482</strain>
    </source>
</reference>
<sequence length="263" mass="30263">MLELKTVRRDQGMDWYEENNGMEDSFSLVLVTYGKCVYWIEDEKVIVEKGELLLLPARTRYYGKTIPTVFHEKYAVRFDTLAGEETKLPILTSRRWLKSKIGYYELILDLLKAAYTEWVEGLPYASIRGQAKVTELLALWSRELEQSAYSLGAQANVERMKSYIGEHYREKITKEQLGACIRVTPNYAATLFSKMTGQTISEYVHAVRIRTAIYMLNESLLTVSEVAAYLGYNDVSYFHKLFKKTTGCTPAQFAHNRPSGTRL</sequence>
<keyword evidence="6" id="KW-1185">Reference proteome</keyword>
<dbReference type="InterPro" id="IPR009057">
    <property type="entry name" value="Homeodomain-like_sf"/>
</dbReference>
<evidence type="ECO:0000256" key="3">
    <source>
        <dbReference type="ARBA" id="ARBA00023163"/>
    </source>
</evidence>
<feature type="domain" description="HTH araC/xylS-type" evidence="4">
    <location>
        <begin position="158"/>
        <end position="256"/>
    </location>
</feature>
<evidence type="ECO:0000256" key="1">
    <source>
        <dbReference type="ARBA" id="ARBA00023015"/>
    </source>
</evidence>
<dbReference type="PANTHER" id="PTHR43280">
    <property type="entry name" value="ARAC-FAMILY TRANSCRIPTIONAL REGULATOR"/>
    <property type="match status" value="1"/>
</dbReference>
<gene>
    <name evidence="5" type="ORF">J2T15_000131</name>
</gene>
<dbReference type="SMART" id="SM00342">
    <property type="entry name" value="HTH_ARAC"/>
    <property type="match status" value="1"/>
</dbReference>
<dbReference type="SUPFAM" id="SSF51215">
    <property type="entry name" value="Regulatory protein AraC"/>
    <property type="match status" value="1"/>
</dbReference>
<dbReference type="EMBL" id="JAUSSU010000001">
    <property type="protein sequence ID" value="MDQ0110715.1"/>
    <property type="molecule type" value="Genomic_DNA"/>
</dbReference>
<dbReference type="SUPFAM" id="SSF46689">
    <property type="entry name" value="Homeodomain-like"/>
    <property type="match status" value="1"/>
</dbReference>
<evidence type="ECO:0000256" key="2">
    <source>
        <dbReference type="ARBA" id="ARBA00023125"/>
    </source>
</evidence>
<dbReference type="InterPro" id="IPR037923">
    <property type="entry name" value="HTH-like"/>
</dbReference>